<keyword evidence="2" id="KW-1185">Reference proteome</keyword>
<organism evidence="1 2">
    <name type="scientific">Ridgeia piscesae</name>
    <name type="common">Tubeworm</name>
    <dbReference type="NCBI Taxonomy" id="27915"/>
    <lineage>
        <taxon>Eukaryota</taxon>
        <taxon>Metazoa</taxon>
        <taxon>Spiralia</taxon>
        <taxon>Lophotrochozoa</taxon>
        <taxon>Annelida</taxon>
        <taxon>Polychaeta</taxon>
        <taxon>Sedentaria</taxon>
        <taxon>Canalipalpata</taxon>
        <taxon>Sabellida</taxon>
        <taxon>Siboglinidae</taxon>
        <taxon>Ridgeia</taxon>
    </lineage>
</organism>
<comment type="caution">
    <text evidence="1">The sequence shown here is derived from an EMBL/GenBank/DDBJ whole genome shotgun (WGS) entry which is preliminary data.</text>
</comment>
<proteinExistence type="predicted"/>
<name>A0AAD9UI54_RIDPI</name>
<evidence type="ECO:0000313" key="2">
    <source>
        <dbReference type="Proteomes" id="UP001209878"/>
    </source>
</evidence>
<protein>
    <submittedName>
        <fullName evidence="1">Uncharacterized protein</fullName>
    </submittedName>
</protein>
<sequence>MGVADAATGESLQLKKNVILAYTDIAAAGSRALYGLKSETKDAELNIAELKDPKPACECLEVGDGAKSISVHPLQVFNCTQDDFSIIIINTVLSPSNCHCIANKVIDLCVQSGVQQLTVLSVLRLDLAKKSQHPMYENCFFIKSETDHPCLPDDTHINDPLLSTLIQMIQVERIPTRVLVIPGHAAHHGTASGDDGSEQAVKTFQETINTLTGLEFNKDYSLAMVYKGLNEEDVDMASMIYM</sequence>
<reference evidence="1" key="1">
    <citation type="journal article" date="2023" name="Mol. Biol. Evol.">
        <title>Third-Generation Sequencing Reveals the Adaptive Role of the Epigenome in Three Deep-Sea Polychaetes.</title>
        <authorList>
            <person name="Perez M."/>
            <person name="Aroh O."/>
            <person name="Sun Y."/>
            <person name="Lan Y."/>
            <person name="Juniper S.K."/>
            <person name="Young C.R."/>
            <person name="Angers B."/>
            <person name="Qian P.Y."/>
        </authorList>
    </citation>
    <scope>NUCLEOTIDE SEQUENCE</scope>
    <source>
        <strain evidence="1">R07B-5</strain>
    </source>
</reference>
<dbReference type="AlphaFoldDB" id="A0AAD9UI54"/>
<dbReference type="EMBL" id="JAODUO010000080">
    <property type="protein sequence ID" value="KAK2190433.1"/>
    <property type="molecule type" value="Genomic_DNA"/>
</dbReference>
<evidence type="ECO:0000313" key="1">
    <source>
        <dbReference type="EMBL" id="KAK2190433.1"/>
    </source>
</evidence>
<accession>A0AAD9UI54</accession>
<gene>
    <name evidence="1" type="ORF">NP493_80g03055</name>
</gene>
<dbReference type="Proteomes" id="UP001209878">
    <property type="component" value="Unassembled WGS sequence"/>
</dbReference>